<keyword evidence="3" id="KW-1185">Reference proteome</keyword>
<evidence type="ECO:0000313" key="2">
    <source>
        <dbReference type="EnsemblPlants" id="Solyc09g066040.1.1.1"/>
    </source>
</evidence>
<reference evidence="2" key="1">
    <citation type="journal article" date="2012" name="Nature">
        <title>The tomato genome sequence provides insights into fleshy fruit evolution.</title>
        <authorList>
            <consortium name="Tomato Genome Consortium"/>
        </authorList>
    </citation>
    <scope>NUCLEOTIDE SEQUENCE [LARGE SCALE GENOMIC DNA]</scope>
    <source>
        <strain evidence="2">cv. Heinz 1706</strain>
    </source>
</reference>
<dbReference type="InParanoid" id="A0A3Q7I4L1"/>
<accession>A0A3Q7I4L1</accession>
<protein>
    <submittedName>
        <fullName evidence="2">Uncharacterized protein</fullName>
    </submittedName>
</protein>
<organism evidence="2">
    <name type="scientific">Solanum lycopersicum</name>
    <name type="common">Tomato</name>
    <name type="synonym">Lycopersicon esculentum</name>
    <dbReference type="NCBI Taxonomy" id="4081"/>
    <lineage>
        <taxon>Eukaryota</taxon>
        <taxon>Viridiplantae</taxon>
        <taxon>Streptophyta</taxon>
        <taxon>Embryophyta</taxon>
        <taxon>Tracheophyta</taxon>
        <taxon>Spermatophyta</taxon>
        <taxon>Magnoliopsida</taxon>
        <taxon>eudicotyledons</taxon>
        <taxon>Gunneridae</taxon>
        <taxon>Pentapetalae</taxon>
        <taxon>asterids</taxon>
        <taxon>lamiids</taxon>
        <taxon>Solanales</taxon>
        <taxon>Solanaceae</taxon>
        <taxon>Solanoideae</taxon>
        <taxon>Solaneae</taxon>
        <taxon>Solanum</taxon>
        <taxon>Solanum subgen. Lycopersicon</taxon>
    </lineage>
</organism>
<name>A0A3Q7I4L1_SOLLC</name>
<evidence type="ECO:0000313" key="3">
    <source>
        <dbReference type="Proteomes" id="UP000004994"/>
    </source>
</evidence>
<dbReference type="EnsemblPlants" id="Solyc09g066040.1.1">
    <property type="protein sequence ID" value="Solyc09g066040.1.1.1"/>
    <property type="gene ID" value="Solyc09g066040.1"/>
</dbReference>
<sequence length="126" mass="14250">MGEISKVNRKGRKFSAKVVLPRDLIIGNEHISKVNKNSVYPPHFGLDSKLVEKYAGWRHKERGREHQLMDEPDPPNVQDPGGGALPVNTNHKATAIYYDNVDQDQVMTMVTLPKGEDRSKSDDENR</sequence>
<feature type="region of interest" description="Disordered" evidence="1">
    <location>
        <begin position="61"/>
        <end position="88"/>
    </location>
</feature>
<dbReference type="Proteomes" id="UP000004994">
    <property type="component" value="Chromosome 9"/>
</dbReference>
<dbReference type="PaxDb" id="4081-Solyc09g066040.1.1"/>
<dbReference type="AlphaFoldDB" id="A0A3Q7I4L1"/>
<evidence type="ECO:0000256" key="1">
    <source>
        <dbReference type="SAM" id="MobiDB-lite"/>
    </source>
</evidence>
<dbReference type="Gramene" id="Solyc09g066040.1.1">
    <property type="protein sequence ID" value="Solyc09g066040.1.1.1"/>
    <property type="gene ID" value="Solyc09g066040.1"/>
</dbReference>
<proteinExistence type="predicted"/>
<reference evidence="2" key="2">
    <citation type="submission" date="2019-01" db="UniProtKB">
        <authorList>
            <consortium name="EnsemblPlants"/>
        </authorList>
    </citation>
    <scope>IDENTIFICATION</scope>
    <source>
        <strain evidence="2">cv. Heinz 1706</strain>
    </source>
</reference>